<name>A0A8S3ZK86_9EUPU</name>
<sequence length="2068" mass="229087">MAKENSHLGYSRRLDDSTSSDSDGREYSSHHNDASDTNPHQHTDNTGSPSYYARSSYEKRYNQPWPFAHARGRSTEDFTEEVTSFSSLVPSSNTSEQIEDPQKVLPSEEGRRGSPAPGDPLVQADDPTDADIMNPEERVILMGLKRSETAPQLRSLWGNSYSRKGSLSTTSDRPSRLDPHIYQSYAAGILHSSGRSEKFLKLQRNFIVLGRVSELYQHVNRALNSGKSPPEFQKKQAYSELEQKETSEEMSELRSHLEEAQKKKEFFSSASDAKFYWRPDKDRELQRSAGVAERLQKYQQAIKMAEEPTHHLLENSSNSMKRSVSFGDIYSRYDDRFTKTPSVKPFDELLSTQHTHKTVTGSTEKQSEPKPHVPTSELSDTDKVSPTTELSLLRRTCVTPGQVLPTSTPVISQYHQQLSSPSSNDTFTYFRNSKSSSGVQLEISCTQPHEYTSVDTFRDHEDDQLLASSLETLPSYQDAKQRSNSAHYTSHPSSQMSIQAAQYLPRHNARQEQTTLSTHISMSTVSTSPYEIEVPDFISQKTTQDDADGLHIRSVSAPYAAASLQMALAGGALQRTNSSKDTFFGAEYHVQDHQPAVGTPTQFLQPQVAASSTHVANDKVGSEKADKQESESNHSTREYSDSQPGASCDIKDRKMGNLEHGHVLPVGNKKSTTKHSTSVHQAKEDGSAEEVYCRTRSRSKDVFTKHLESTSARKSPQKESRATDLSKKEQHIPSFTATEKLSHSRRPRLLSEHAEPNGSLANPSNTHASNRNTSQYKDLLARARRERLARKGYIHSYVNDPEPVHFQPYTPVINTDSRLYNAYPFEFGSSSELQKSADTESMASSVDRMLQEYRSHVPTSPQLEDPFSPTFGDTDERLDDEAGSLLYQDIKKTIPKLSTGNKSSKIPLTRPEKHIEANSGSFKARTISHPTSTATLIPNNEDSDDSYSIIGNLSYSVSWAKSMSDVVQKEDEDVARKRFTDGTLRAHQEGPTIYNADKLSKTSSEKLQQPKTNVGFNSFKVTDLRGLAENNEFSMNKLSRMTLPQSPAVDKSAKSVTGIWSVQSQVDRHVSSNHEALLPPKPLPRKHTGSSLSASENFQFEPQTRGARGLDLKEIDFETTRINTKTASPARHRHSKTQPMANVETAKAVRGSENHTVAIPAVSIEALESAPEEGVSNSDRTPLGKWEDISEISNQQEVDSSPSPTLSSDGSTGTFIVNHSDDEARFSMSGGTVEPTRDDFHSRNASHSNHQFPTAAHHVPISKNVANDSNVPEIRQHNTGHRSVSFYPGTQIDGFYQTEIYQHYQKPVQQLTNSPASIKSSTPLTRYCQQSTKASVMQLKSVFEQKAKSSATSLSRAKSAPDLSGQLYPKDGYRHTSVEVGVKVTASRNLPEMQHRLHGVHVKAYSRKDTPSSLAADVQTVRPYADSHFKSESSLPKAVSEETGKLLSWPSLPHVATSTRYDPYIPPDDIYKEVESFKEGRKLDIPRKKSHSPSSVGRMTLEYFDHIAAEWQTGIVNRRSRDSENVSHYSGNGQPPANGEGTEYTHLKVRAEPFVKSSYKHHHTDDMKLRQEESSVSNSNRKEESSHRSVISLAKHQDQKVSPNYRETLSSSQGTDADTVHAVSYQHSHWGASSVISSDVPHKHLTLSDSVLSADIPQKHGPASNNVTGKNTLNIGSITTQRTANSSDRSLDIGLSDHRNSVDLAADHLQDARTRASKGVPTNIILLEKPREIVKPMPRSGISVDLTSAKRKSVPGRSQITSDWVQEQEREEQQPPAIPPPPSSASMNSFAVSASLSASSPSLYSPPDSNYPTLKRQPAPAEGLSTLPRTHQARDQAYRDPRKETLPSQPMKENIQPARYTQVSQGRDAEIRPHVPPLPPRFAVLNFPASDERVDSQQSPRASRQQGRSSEHQNSLYASSPALFDSSRGDHQTSPTAPPGISRGLVGSYDQLYGTRSPPQHGRNDSQPISNRPQGNFQGLYGSNPKVIQKTQLFESPSPYRGPQTHIPTRDSHDGPTTAPIPPQRHSSNSFGGGSGGVLDSWRDRNRATAAQQLGVKSPPSGHRVSPK</sequence>
<comment type="caution">
    <text evidence="2">The sequence shown here is derived from an EMBL/GenBank/DDBJ whole genome shotgun (WGS) entry which is preliminary data.</text>
</comment>
<evidence type="ECO:0000313" key="3">
    <source>
        <dbReference type="Proteomes" id="UP000678393"/>
    </source>
</evidence>
<feature type="non-terminal residue" evidence="2">
    <location>
        <position position="2068"/>
    </location>
</feature>
<feature type="region of interest" description="Disordered" evidence="1">
    <location>
        <begin position="1738"/>
        <end position="2068"/>
    </location>
</feature>
<feature type="compositionally biased region" description="Polar residues" evidence="1">
    <location>
        <begin position="1896"/>
        <end position="1918"/>
    </location>
</feature>
<feature type="compositionally biased region" description="Polar residues" evidence="1">
    <location>
        <begin position="81"/>
        <end position="96"/>
    </location>
</feature>
<feature type="region of interest" description="Disordered" evidence="1">
    <location>
        <begin position="478"/>
        <end position="497"/>
    </location>
</feature>
<reference evidence="2" key="1">
    <citation type="submission" date="2021-04" db="EMBL/GenBank/DDBJ databases">
        <authorList>
            <consortium name="Molecular Ecology Group"/>
        </authorList>
    </citation>
    <scope>NUCLEOTIDE SEQUENCE</scope>
</reference>
<feature type="compositionally biased region" description="Polar residues" evidence="1">
    <location>
        <begin position="606"/>
        <end position="615"/>
    </location>
</feature>
<feature type="region of interest" description="Disordered" evidence="1">
    <location>
        <begin position="1"/>
        <end position="55"/>
    </location>
</feature>
<feature type="region of interest" description="Disordered" evidence="1">
    <location>
        <begin position="1519"/>
        <end position="1542"/>
    </location>
</feature>
<feature type="compositionally biased region" description="Basic and acidic residues" evidence="1">
    <location>
        <begin position="1832"/>
        <end position="1845"/>
    </location>
</feature>
<feature type="compositionally biased region" description="Low complexity" evidence="1">
    <location>
        <begin position="1199"/>
        <end position="1213"/>
    </location>
</feature>
<evidence type="ECO:0000313" key="2">
    <source>
        <dbReference type="EMBL" id="CAG5130024.1"/>
    </source>
</evidence>
<feature type="compositionally biased region" description="Polar residues" evidence="1">
    <location>
        <begin position="350"/>
        <end position="364"/>
    </location>
</feature>
<feature type="compositionally biased region" description="Polar residues" evidence="1">
    <location>
        <begin position="759"/>
        <end position="773"/>
    </location>
</feature>
<feature type="compositionally biased region" description="Polar residues" evidence="1">
    <location>
        <begin position="1526"/>
        <end position="1535"/>
    </location>
</feature>
<feature type="region of interest" description="Disordered" evidence="1">
    <location>
        <begin position="1192"/>
        <end position="1217"/>
    </location>
</feature>
<proteinExistence type="predicted"/>
<feature type="region of interest" description="Disordered" evidence="1">
    <location>
        <begin position="72"/>
        <end position="130"/>
    </location>
</feature>
<feature type="compositionally biased region" description="Basic and acidic residues" evidence="1">
    <location>
        <begin position="616"/>
        <end position="640"/>
    </location>
</feature>
<feature type="compositionally biased region" description="Polar residues" evidence="1">
    <location>
        <begin position="482"/>
        <end position="497"/>
    </location>
</feature>
<evidence type="ECO:0000256" key="1">
    <source>
        <dbReference type="SAM" id="MobiDB-lite"/>
    </source>
</evidence>
<dbReference type="EMBL" id="CAJHNH020003802">
    <property type="protein sequence ID" value="CAG5130024.1"/>
    <property type="molecule type" value="Genomic_DNA"/>
</dbReference>
<feature type="region of interest" description="Disordered" evidence="1">
    <location>
        <begin position="606"/>
        <end position="773"/>
    </location>
</feature>
<feature type="compositionally biased region" description="Low complexity" evidence="1">
    <location>
        <begin position="1793"/>
        <end position="1812"/>
    </location>
</feature>
<feature type="compositionally biased region" description="Polar residues" evidence="1">
    <location>
        <begin position="1756"/>
        <end position="1765"/>
    </location>
</feature>
<feature type="compositionally biased region" description="Basic and acidic residues" evidence="1">
    <location>
        <begin position="698"/>
        <end position="708"/>
    </location>
</feature>
<protein>
    <submittedName>
        <fullName evidence="2">Uncharacterized protein</fullName>
    </submittedName>
</protein>
<feature type="region of interest" description="Disordered" evidence="1">
    <location>
        <begin position="1350"/>
        <end position="1371"/>
    </location>
</feature>
<feature type="compositionally biased region" description="Basic and acidic residues" evidence="1">
    <location>
        <begin position="100"/>
        <end position="112"/>
    </location>
</feature>
<feature type="compositionally biased region" description="Polar residues" evidence="1">
    <location>
        <begin position="1600"/>
        <end position="1615"/>
    </location>
</feature>
<feature type="compositionally biased region" description="Basic and acidic residues" evidence="1">
    <location>
        <begin position="1563"/>
        <end position="1573"/>
    </location>
</feature>
<keyword evidence="3" id="KW-1185">Reference proteome</keyword>
<feature type="region of interest" description="Disordered" evidence="1">
    <location>
        <begin position="345"/>
        <end position="387"/>
    </location>
</feature>
<feature type="compositionally biased region" description="Polar residues" evidence="1">
    <location>
        <begin position="1965"/>
        <end position="1977"/>
    </location>
</feature>
<feature type="compositionally biased region" description="Basic and acidic residues" evidence="1">
    <location>
        <begin position="716"/>
        <end position="731"/>
    </location>
</feature>
<feature type="region of interest" description="Disordered" evidence="1">
    <location>
        <begin position="1075"/>
        <end position="1094"/>
    </location>
</feature>
<feature type="region of interest" description="Disordered" evidence="1">
    <location>
        <begin position="223"/>
        <end position="247"/>
    </location>
</feature>
<feature type="region of interest" description="Disordered" evidence="1">
    <location>
        <begin position="1555"/>
        <end position="1615"/>
    </location>
</feature>
<feature type="compositionally biased region" description="Basic and acidic residues" evidence="1">
    <location>
        <begin position="1"/>
        <end position="43"/>
    </location>
</feature>
<accession>A0A8S3ZK86</accession>
<gene>
    <name evidence="2" type="ORF">CUNI_LOCUS15582</name>
</gene>
<dbReference type="Proteomes" id="UP000678393">
    <property type="component" value="Unassembled WGS sequence"/>
</dbReference>
<dbReference type="OrthoDB" id="6163213at2759"/>
<feature type="compositionally biased region" description="Basic and acidic residues" evidence="1">
    <location>
        <begin position="649"/>
        <end position="662"/>
    </location>
</feature>
<organism evidence="2 3">
    <name type="scientific">Candidula unifasciata</name>
    <dbReference type="NCBI Taxonomy" id="100452"/>
    <lineage>
        <taxon>Eukaryota</taxon>
        <taxon>Metazoa</taxon>
        <taxon>Spiralia</taxon>
        <taxon>Lophotrochozoa</taxon>
        <taxon>Mollusca</taxon>
        <taxon>Gastropoda</taxon>
        <taxon>Heterobranchia</taxon>
        <taxon>Euthyneura</taxon>
        <taxon>Panpulmonata</taxon>
        <taxon>Eupulmonata</taxon>
        <taxon>Stylommatophora</taxon>
        <taxon>Helicina</taxon>
        <taxon>Helicoidea</taxon>
        <taxon>Geomitridae</taxon>
        <taxon>Candidula</taxon>
    </lineage>
</organism>